<dbReference type="EMBL" id="QTSX02006567">
    <property type="protein sequence ID" value="KAJ9053031.1"/>
    <property type="molecule type" value="Genomic_DNA"/>
</dbReference>
<evidence type="ECO:0000313" key="2">
    <source>
        <dbReference type="Proteomes" id="UP001165960"/>
    </source>
</evidence>
<keyword evidence="2" id="KW-1185">Reference proteome</keyword>
<dbReference type="Proteomes" id="UP001165960">
    <property type="component" value="Unassembled WGS sequence"/>
</dbReference>
<organism evidence="1 2">
    <name type="scientific">Entomophthora muscae</name>
    <dbReference type="NCBI Taxonomy" id="34485"/>
    <lineage>
        <taxon>Eukaryota</taxon>
        <taxon>Fungi</taxon>
        <taxon>Fungi incertae sedis</taxon>
        <taxon>Zoopagomycota</taxon>
        <taxon>Entomophthoromycotina</taxon>
        <taxon>Entomophthoromycetes</taxon>
        <taxon>Entomophthorales</taxon>
        <taxon>Entomophthoraceae</taxon>
        <taxon>Entomophthora</taxon>
    </lineage>
</organism>
<comment type="caution">
    <text evidence="1">The sequence shown here is derived from an EMBL/GenBank/DDBJ whole genome shotgun (WGS) entry which is preliminary data.</text>
</comment>
<accession>A0ACC2RSL7</accession>
<evidence type="ECO:0000313" key="1">
    <source>
        <dbReference type="EMBL" id="KAJ9053031.1"/>
    </source>
</evidence>
<name>A0ACC2RSL7_9FUNG</name>
<proteinExistence type="predicted"/>
<reference evidence="1" key="1">
    <citation type="submission" date="2022-04" db="EMBL/GenBank/DDBJ databases">
        <title>Genome of the entomopathogenic fungus Entomophthora muscae.</title>
        <authorList>
            <person name="Elya C."/>
            <person name="Lovett B.R."/>
            <person name="Lee E."/>
            <person name="Macias A.M."/>
            <person name="Hajek A.E."/>
            <person name="De Bivort B.L."/>
            <person name="Kasson M.T."/>
            <person name="De Fine Licht H.H."/>
            <person name="Stajich J.E."/>
        </authorList>
    </citation>
    <scope>NUCLEOTIDE SEQUENCE</scope>
    <source>
        <strain evidence="1">Berkeley</strain>
    </source>
</reference>
<gene>
    <name evidence="1" type="primary">TIMM21_1</name>
    <name evidence="1" type="ORF">DSO57_1028196</name>
</gene>
<sequence length="268" mass="30818">MACPLFRMKSYKDLNQLQCKVSLNSTFRRSHITTKGFQSEAFCKMFITQNDYKLNTLSNNKRAPLSKCISIFSKNTRLSFTTKTNEKAASKLRENVVIKGAKIVFHKAYAFTTWSGSLVLISVGAVAAFVIFYNLYDEMTSKNSPLRYYEESVNLIKENPKILRYFGPGMTAHGDPRSTRRHSRKPSIHYFWDKDGQRHAMMKYFLEGDKDHDLEGKVTLHMVDYSPIPQTSDSNSIWKYKGLTVETVGWPSRKITVKGDETRFGGTW</sequence>
<protein>
    <submittedName>
        <fullName evidence="1">Mitochondrial import inner membrane translocase subunit Tim21</fullName>
    </submittedName>
</protein>